<evidence type="ECO:0000313" key="2">
    <source>
        <dbReference type="Proteomes" id="UP000054937"/>
    </source>
</evidence>
<keyword evidence="2" id="KW-1185">Reference proteome</keyword>
<evidence type="ECO:0000313" key="1">
    <source>
        <dbReference type="EMBL" id="KRW98144.1"/>
    </source>
</evidence>
<proteinExistence type="predicted"/>
<dbReference type="OMA" id="NTTIETC"/>
<dbReference type="EMBL" id="LDAU01000268">
    <property type="protein sequence ID" value="KRW98144.1"/>
    <property type="molecule type" value="Genomic_DNA"/>
</dbReference>
<dbReference type="Proteomes" id="UP000054937">
    <property type="component" value="Unassembled WGS sequence"/>
</dbReference>
<dbReference type="AlphaFoldDB" id="A0A0V0Q7F2"/>
<sequence length="425" mass="51265">MWQQNLKESQIQEPMKCKKIQHFDQQFIFFKFSEKIDQILQCASCSLDDPQLDKKIIIDQIFKLSASDIKNFPPLNEKKCKEIKNLMQNFTKEKNEKFKQQIKAEIDDFYYQTEEILHQFLAQSKKEVVQEFDNILKFIDISQLYDIDPIKQMIEQYQEKQIDLQELFEKQLEMKKSFEQRYKFENAINQEKNQKEVKVLVENLKLQLDQKMEVFKQKLIINTDGIKKFCQQENQKNYQQIKFFKSQLRNNFQEDIRILNDIMKIEIEDTTAQAIKQVHSEGLDKKKTHHLRMKIDFYQQNKQGLIFYLLGENDKDKNWDNFNFIFINNCFLNCGARNGERQKELQIKNIQLKEELDFQTILNVVFNYQGKLFEVYDDKNENFYVKSVINQDKIKGESIMLGIKFQQFYKSQVDMTILECQQKVN</sequence>
<organism evidence="1 2">
    <name type="scientific">Pseudocohnilembus persalinus</name>
    <name type="common">Ciliate</name>
    <dbReference type="NCBI Taxonomy" id="266149"/>
    <lineage>
        <taxon>Eukaryota</taxon>
        <taxon>Sar</taxon>
        <taxon>Alveolata</taxon>
        <taxon>Ciliophora</taxon>
        <taxon>Intramacronucleata</taxon>
        <taxon>Oligohymenophorea</taxon>
        <taxon>Scuticociliatia</taxon>
        <taxon>Philasterida</taxon>
        <taxon>Pseudocohnilembidae</taxon>
        <taxon>Pseudocohnilembus</taxon>
    </lineage>
</organism>
<gene>
    <name evidence="1" type="ORF">PPERSA_09084</name>
</gene>
<name>A0A0V0Q7F2_PSEPJ</name>
<accession>A0A0V0Q7F2</accession>
<comment type="caution">
    <text evidence="1">The sequence shown here is derived from an EMBL/GenBank/DDBJ whole genome shotgun (WGS) entry which is preliminary data.</text>
</comment>
<reference evidence="1 2" key="1">
    <citation type="journal article" date="2015" name="Sci. Rep.">
        <title>Genome of the facultative scuticociliatosis pathogen Pseudocohnilembus persalinus provides insight into its virulence through horizontal gene transfer.</title>
        <authorList>
            <person name="Xiong J."/>
            <person name="Wang G."/>
            <person name="Cheng J."/>
            <person name="Tian M."/>
            <person name="Pan X."/>
            <person name="Warren A."/>
            <person name="Jiang C."/>
            <person name="Yuan D."/>
            <person name="Miao W."/>
        </authorList>
    </citation>
    <scope>NUCLEOTIDE SEQUENCE [LARGE SCALE GENOMIC DNA]</scope>
    <source>
        <strain evidence="1">36N120E</strain>
    </source>
</reference>
<protein>
    <submittedName>
        <fullName evidence="1">Uncharacterized protein</fullName>
    </submittedName>
</protein>
<dbReference type="InParanoid" id="A0A0V0Q7F2"/>